<evidence type="ECO:0000256" key="1">
    <source>
        <dbReference type="ARBA" id="ARBA00010247"/>
    </source>
</evidence>
<dbReference type="PANTHER" id="PTHR12884:SF0">
    <property type="entry name" value="60S RIBOSOMAL PROTEIN L29"/>
    <property type="match status" value="1"/>
</dbReference>
<dbReference type="InterPro" id="IPR002673">
    <property type="entry name" value="Ribosomal_eL29"/>
</dbReference>
<evidence type="ECO:0000256" key="4">
    <source>
        <dbReference type="RuleBase" id="RU364026"/>
    </source>
</evidence>
<proteinExistence type="inferred from homology"/>
<keyword evidence="3 4" id="KW-0687">Ribonucleoprotein</keyword>
<comment type="similarity">
    <text evidence="1 4">Belongs to the eukaryotic ribosomal protein eL29 family.</text>
</comment>
<evidence type="ECO:0000313" key="6">
    <source>
        <dbReference type="EMBL" id="TFK43136.1"/>
    </source>
</evidence>
<name>A0A5C3MFD0_9AGAR</name>
<gene>
    <name evidence="6" type="ORF">BDQ12DRAFT_718380</name>
</gene>
<dbReference type="OrthoDB" id="996720at2759"/>
<protein>
    <recommendedName>
        <fullName evidence="4">60S ribosomal protein L29</fullName>
    </recommendedName>
</protein>
<evidence type="ECO:0000313" key="7">
    <source>
        <dbReference type="Proteomes" id="UP000308652"/>
    </source>
</evidence>
<evidence type="ECO:0000256" key="5">
    <source>
        <dbReference type="SAM" id="MobiDB-lite"/>
    </source>
</evidence>
<dbReference type="EMBL" id="ML213591">
    <property type="protein sequence ID" value="TFK43136.1"/>
    <property type="molecule type" value="Genomic_DNA"/>
</dbReference>
<sequence>MSGGKIHESTSPAVEQAVPVVIAILHNNGQIKKNKKAHRNGLKKPAATRTRSLKGARPFVDAKFRRNARFALAGSNKARLEAKQAAAAS</sequence>
<dbReference type="GO" id="GO:0002181">
    <property type="term" value="P:cytoplasmic translation"/>
    <property type="evidence" value="ECO:0007669"/>
    <property type="project" value="TreeGrafter"/>
</dbReference>
<evidence type="ECO:0000256" key="2">
    <source>
        <dbReference type="ARBA" id="ARBA00022980"/>
    </source>
</evidence>
<dbReference type="PANTHER" id="PTHR12884">
    <property type="entry name" value="60S RIBOSOMAL PROTEIN L29"/>
    <property type="match status" value="1"/>
</dbReference>
<dbReference type="Gene3D" id="6.10.140.1730">
    <property type="match status" value="1"/>
</dbReference>
<dbReference type="Pfam" id="PF01779">
    <property type="entry name" value="Ribosomal_L29e"/>
    <property type="match status" value="1"/>
</dbReference>
<organism evidence="6 7">
    <name type="scientific">Crucibulum laeve</name>
    <dbReference type="NCBI Taxonomy" id="68775"/>
    <lineage>
        <taxon>Eukaryota</taxon>
        <taxon>Fungi</taxon>
        <taxon>Dikarya</taxon>
        <taxon>Basidiomycota</taxon>
        <taxon>Agaricomycotina</taxon>
        <taxon>Agaricomycetes</taxon>
        <taxon>Agaricomycetidae</taxon>
        <taxon>Agaricales</taxon>
        <taxon>Agaricineae</taxon>
        <taxon>Nidulariaceae</taxon>
        <taxon>Crucibulum</taxon>
    </lineage>
</organism>
<dbReference type="AlphaFoldDB" id="A0A5C3MFD0"/>
<dbReference type="STRING" id="68775.A0A5C3MFD0"/>
<keyword evidence="7" id="KW-1185">Reference proteome</keyword>
<dbReference type="GO" id="GO:0003735">
    <property type="term" value="F:structural constituent of ribosome"/>
    <property type="evidence" value="ECO:0007669"/>
    <property type="project" value="UniProtKB-UniRule"/>
</dbReference>
<dbReference type="Proteomes" id="UP000308652">
    <property type="component" value="Unassembled WGS sequence"/>
</dbReference>
<feature type="compositionally biased region" description="Basic residues" evidence="5">
    <location>
        <begin position="32"/>
        <end position="42"/>
    </location>
</feature>
<feature type="region of interest" description="Disordered" evidence="5">
    <location>
        <begin position="31"/>
        <end position="50"/>
    </location>
</feature>
<keyword evidence="2 4" id="KW-0689">Ribosomal protein</keyword>
<accession>A0A5C3MFD0</accession>
<reference evidence="6 7" key="1">
    <citation type="journal article" date="2019" name="Nat. Ecol. Evol.">
        <title>Megaphylogeny resolves global patterns of mushroom evolution.</title>
        <authorList>
            <person name="Varga T."/>
            <person name="Krizsan K."/>
            <person name="Foldi C."/>
            <person name="Dima B."/>
            <person name="Sanchez-Garcia M."/>
            <person name="Sanchez-Ramirez S."/>
            <person name="Szollosi G.J."/>
            <person name="Szarkandi J.G."/>
            <person name="Papp V."/>
            <person name="Albert L."/>
            <person name="Andreopoulos W."/>
            <person name="Angelini C."/>
            <person name="Antonin V."/>
            <person name="Barry K.W."/>
            <person name="Bougher N.L."/>
            <person name="Buchanan P."/>
            <person name="Buyck B."/>
            <person name="Bense V."/>
            <person name="Catcheside P."/>
            <person name="Chovatia M."/>
            <person name="Cooper J."/>
            <person name="Damon W."/>
            <person name="Desjardin D."/>
            <person name="Finy P."/>
            <person name="Geml J."/>
            <person name="Haridas S."/>
            <person name="Hughes K."/>
            <person name="Justo A."/>
            <person name="Karasinski D."/>
            <person name="Kautmanova I."/>
            <person name="Kiss B."/>
            <person name="Kocsube S."/>
            <person name="Kotiranta H."/>
            <person name="LaButti K.M."/>
            <person name="Lechner B.E."/>
            <person name="Liimatainen K."/>
            <person name="Lipzen A."/>
            <person name="Lukacs Z."/>
            <person name="Mihaltcheva S."/>
            <person name="Morgado L.N."/>
            <person name="Niskanen T."/>
            <person name="Noordeloos M.E."/>
            <person name="Ohm R.A."/>
            <person name="Ortiz-Santana B."/>
            <person name="Ovrebo C."/>
            <person name="Racz N."/>
            <person name="Riley R."/>
            <person name="Savchenko A."/>
            <person name="Shiryaev A."/>
            <person name="Soop K."/>
            <person name="Spirin V."/>
            <person name="Szebenyi C."/>
            <person name="Tomsovsky M."/>
            <person name="Tulloss R.E."/>
            <person name="Uehling J."/>
            <person name="Grigoriev I.V."/>
            <person name="Vagvolgyi C."/>
            <person name="Papp T."/>
            <person name="Martin F.M."/>
            <person name="Miettinen O."/>
            <person name="Hibbett D.S."/>
            <person name="Nagy L.G."/>
        </authorList>
    </citation>
    <scope>NUCLEOTIDE SEQUENCE [LARGE SCALE GENOMIC DNA]</scope>
    <source>
        <strain evidence="6 7">CBS 166.37</strain>
    </source>
</reference>
<evidence type="ECO:0000256" key="3">
    <source>
        <dbReference type="ARBA" id="ARBA00023274"/>
    </source>
</evidence>
<dbReference type="GO" id="GO:0022625">
    <property type="term" value="C:cytosolic large ribosomal subunit"/>
    <property type="evidence" value="ECO:0007669"/>
    <property type="project" value="TreeGrafter"/>
</dbReference>